<evidence type="ECO:0000313" key="3">
    <source>
        <dbReference type="Proteomes" id="UP001153076"/>
    </source>
</evidence>
<evidence type="ECO:0000259" key="1">
    <source>
        <dbReference type="Pfam" id="PF13966"/>
    </source>
</evidence>
<reference evidence="2" key="1">
    <citation type="submission" date="2022-04" db="EMBL/GenBank/DDBJ databases">
        <title>Carnegiea gigantea Genome sequencing and assembly v2.</title>
        <authorList>
            <person name="Copetti D."/>
            <person name="Sanderson M.J."/>
            <person name="Burquez A."/>
            <person name="Wojciechowski M.F."/>
        </authorList>
    </citation>
    <scope>NUCLEOTIDE SEQUENCE</scope>
    <source>
        <strain evidence="2">SGP5-SGP5p</strain>
        <tissue evidence="2">Aerial part</tissue>
    </source>
</reference>
<sequence length="158" mass="18614">MGPWKVPKRKRLGNTPLRVTQQKLPVLQRLGRFSQLPSIVCGQCQQGIETQEHLFFGCHYAREIWDIFLSEWQLQIQVDGMKNFVKSVTHLKMPRKMRNLMYAGINAVLYNLWHARNSRIFSGKVYPSQDVLKEIKRQVTHRVLQLHQLRVCVQFVSD</sequence>
<feature type="domain" description="Reverse transcriptase zinc-binding" evidence="1">
    <location>
        <begin position="17"/>
        <end position="65"/>
    </location>
</feature>
<protein>
    <recommendedName>
        <fullName evidence="1">Reverse transcriptase zinc-binding domain-containing protein</fullName>
    </recommendedName>
</protein>
<proteinExistence type="predicted"/>
<dbReference type="EMBL" id="JAKOGI010000003">
    <property type="protein sequence ID" value="KAJ8452584.1"/>
    <property type="molecule type" value="Genomic_DNA"/>
</dbReference>
<accession>A0A9Q1KZL9</accession>
<dbReference type="OrthoDB" id="1099454at2759"/>
<gene>
    <name evidence="2" type="ORF">Cgig2_004920</name>
</gene>
<evidence type="ECO:0000313" key="2">
    <source>
        <dbReference type="EMBL" id="KAJ8452584.1"/>
    </source>
</evidence>
<dbReference type="AlphaFoldDB" id="A0A9Q1KZL9"/>
<dbReference type="Pfam" id="PF13966">
    <property type="entry name" value="zf-RVT"/>
    <property type="match status" value="1"/>
</dbReference>
<dbReference type="InterPro" id="IPR026960">
    <property type="entry name" value="RVT-Znf"/>
</dbReference>
<keyword evidence="3" id="KW-1185">Reference proteome</keyword>
<name>A0A9Q1KZL9_9CARY</name>
<organism evidence="2 3">
    <name type="scientific">Carnegiea gigantea</name>
    <dbReference type="NCBI Taxonomy" id="171969"/>
    <lineage>
        <taxon>Eukaryota</taxon>
        <taxon>Viridiplantae</taxon>
        <taxon>Streptophyta</taxon>
        <taxon>Embryophyta</taxon>
        <taxon>Tracheophyta</taxon>
        <taxon>Spermatophyta</taxon>
        <taxon>Magnoliopsida</taxon>
        <taxon>eudicotyledons</taxon>
        <taxon>Gunneridae</taxon>
        <taxon>Pentapetalae</taxon>
        <taxon>Caryophyllales</taxon>
        <taxon>Cactineae</taxon>
        <taxon>Cactaceae</taxon>
        <taxon>Cactoideae</taxon>
        <taxon>Echinocereeae</taxon>
        <taxon>Carnegiea</taxon>
    </lineage>
</organism>
<dbReference type="Proteomes" id="UP001153076">
    <property type="component" value="Unassembled WGS sequence"/>
</dbReference>
<comment type="caution">
    <text evidence="2">The sequence shown here is derived from an EMBL/GenBank/DDBJ whole genome shotgun (WGS) entry which is preliminary data.</text>
</comment>